<name>A0A9D7XIT2_9BACT</name>
<keyword evidence="6 7" id="KW-0472">Membrane</keyword>
<dbReference type="Pfam" id="PF02687">
    <property type="entry name" value="FtsX"/>
    <property type="match status" value="1"/>
</dbReference>
<evidence type="ECO:0000256" key="1">
    <source>
        <dbReference type="ARBA" id="ARBA00004651"/>
    </source>
</evidence>
<keyword evidence="4 7" id="KW-0812">Transmembrane</keyword>
<keyword evidence="3" id="KW-1003">Cell membrane</keyword>
<comment type="similarity">
    <text evidence="2">Belongs to the ABC-4 integral membrane protein family. LolC/E subfamily.</text>
</comment>
<proteinExistence type="inferred from homology"/>
<dbReference type="InterPro" id="IPR051447">
    <property type="entry name" value="Lipoprotein-release_system"/>
</dbReference>
<dbReference type="AlphaFoldDB" id="A0A9D7XIT2"/>
<feature type="domain" description="ABC3 transporter permease C-terminal" evidence="8">
    <location>
        <begin position="278"/>
        <end position="397"/>
    </location>
</feature>
<keyword evidence="5 7" id="KW-1133">Transmembrane helix</keyword>
<protein>
    <submittedName>
        <fullName evidence="10">FtsX-like permease family protein</fullName>
    </submittedName>
</protein>
<feature type="transmembrane region" description="Helical" evidence="7">
    <location>
        <begin position="321"/>
        <end position="348"/>
    </location>
</feature>
<evidence type="ECO:0000256" key="2">
    <source>
        <dbReference type="ARBA" id="ARBA00005236"/>
    </source>
</evidence>
<evidence type="ECO:0000256" key="6">
    <source>
        <dbReference type="ARBA" id="ARBA00023136"/>
    </source>
</evidence>
<dbReference type="GO" id="GO:0098797">
    <property type="term" value="C:plasma membrane protein complex"/>
    <property type="evidence" value="ECO:0007669"/>
    <property type="project" value="TreeGrafter"/>
</dbReference>
<feature type="transmembrane region" description="Helical" evidence="7">
    <location>
        <begin position="274"/>
        <end position="300"/>
    </location>
</feature>
<evidence type="ECO:0000256" key="5">
    <source>
        <dbReference type="ARBA" id="ARBA00022989"/>
    </source>
</evidence>
<sequence length="407" mass="46156">MNLSAYFAKKYLVSKSSSQAIHWITGISILGISIGTAALIIVLSVFNGFEFLLSSLFSKHNPDIKIVREGGQLFLDDDQMMSRIKQLKDIKLVSKSLDQICMFQYNESQDFGTIKGIDSNFRQVILLDSALVDGSLARLNENPYFAIVGVGVKNKLGISLENILEDISVYVPKLGEAIDELSKSKFKEYQIRPEAIFSLNQESDGEYIYTDLSVLQSFIGDQKWISSIELKLIEQADIKLLKKELEVICGKDFLIKDRYMQDESFLRIMNLEKWLFFLLFSLTLILVSFTVVGSLWMIVLEKRIDISILKSLGMLNRDIRRIFIFVGLGIGILGLILGFGMAIGFYFLQDRYALIGVPDEFIIDSYPISLKFMDFIIVSVTVLSIVFLASLLPAQKIKEVKSIFREE</sequence>
<dbReference type="PANTHER" id="PTHR30489:SF0">
    <property type="entry name" value="LIPOPROTEIN-RELEASING SYSTEM TRANSMEMBRANE PROTEIN LOLE"/>
    <property type="match status" value="1"/>
</dbReference>
<feature type="domain" description="MacB-like periplasmic core" evidence="9">
    <location>
        <begin position="25"/>
        <end position="246"/>
    </location>
</feature>
<dbReference type="Proteomes" id="UP000808349">
    <property type="component" value="Unassembled WGS sequence"/>
</dbReference>
<reference evidence="10 11" key="1">
    <citation type="submission" date="2020-10" db="EMBL/GenBank/DDBJ databases">
        <title>Connecting structure to function with the recovery of over 1000 high-quality activated sludge metagenome-assembled genomes encoding full-length rRNA genes using long-read sequencing.</title>
        <authorList>
            <person name="Singleton C.M."/>
            <person name="Petriglieri F."/>
            <person name="Kristensen J.M."/>
            <person name="Kirkegaard R.H."/>
            <person name="Michaelsen T.Y."/>
            <person name="Andersen M.H."/>
            <person name="Karst S.M."/>
            <person name="Dueholm M.S."/>
            <person name="Nielsen P.H."/>
            <person name="Albertsen M."/>
        </authorList>
    </citation>
    <scope>NUCLEOTIDE SEQUENCE [LARGE SCALE GENOMIC DNA]</scope>
    <source>
        <strain evidence="10">Ribe_18-Q3-R11-54_BAT3C.373</strain>
    </source>
</reference>
<gene>
    <name evidence="10" type="ORF">IPO85_16510</name>
</gene>
<dbReference type="Pfam" id="PF12704">
    <property type="entry name" value="MacB_PCD"/>
    <property type="match status" value="1"/>
</dbReference>
<evidence type="ECO:0000259" key="8">
    <source>
        <dbReference type="Pfam" id="PF02687"/>
    </source>
</evidence>
<feature type="transmembrane region" description="Helical" evidence="7">
    <location>
        <begin position="21"/>
        <end position="46"/>
    </location>
</feature>
<evidence type="ECO:0000259" key="9">
    <source>
        <dbReference type="Pfam" id="PF12704"/>
    </source>
</evidence>
<accession>A0A9D7XIT2</accession>
<evidence type="ECO:0000256" key="7">
    <source>
        <dbReference type="SAM" id="Phobius"/>
    </source>
</evidence>
<comment type="subcellular location">
    <subcellularLocation>
        <location evidence="1">Cell membrane</location>
        <topology evidence="1">Multi-pass membrane protein</topology>
    </subcellularLocation>
</comment>
<evidence type="ECO:0000313" key="11">
    <source>
        <dbReference type="Proteomes" id="UP000808349"/>
    </source>
</evidence>
<dbReference type="EMBL" id="JADKFW010000015">
    <property type="protein sequence ID" value="MBK9719082.1"/>
    <property type="molecule type" value="Genomic_DNA"/>
</dbReference>
<organism evidence="10 11">
    <name type="scientific">Candidatus Defluviibacterium haderslevense</name>
    <dbReference type="NCBI Taxonomy" id="2981993"/>
    <lineage>
        <taxon>Bacteria</taxon>
        <taxon>Pseudomonadati</taxon>
        <taxon>Bacteroidota</taxon>
        <taxon>Saprospiria</taxon>
        <taxon>Saprospirales</taxon>
        <taxon>Saprospiraceae</taxon>
        <taxon>Candidatus Defluviibacterium</taxon>
    </lineage>
</organism>
<dbReference type="InterPro" id="IPR025857">
    <property type="entry name" value="MacB_PCD"/>
</dbReference>
<dbReference type="GO" id="GO:0044874">
    <property type="term" value="P:lipoprotein localization to outer membrane"/>
    <property type="evidence" value="ECO:0007669"/>
    <property type="project" value="TreeGrafter"/>
</dbReference>
<dbReference type="InterPro" id="IPR003838">
    <property type="entry name" value="ABC3_permease_C"/>
</dbReference>
<feature type="transmembrane region" description="Helical" evidence="7">
    <location>
        <begin position="368"/>
        <end position="392"/>
    </location>
</feature>
<evidence type="ECO:0000313" key="10">
    <source>
        <dbReference type="EMBL" id="MBK9719082.1"/>
    </source>
</evidence>
<evidence type="ECO:0000256" key="3">
    <source>
        <dbReference type="ARBA" id="ARBA00022475"/>
    </source>
</evidence>
<comment type="caution">
    <text evidence="10">The sequence shown here is derived from an EMBL/GenBank/DDBJ whole genome shotgun (WGS) entry which is preliminary data.</text>
</comment>
<evidence type="ECO:0000256" key="4">
    <source>
        <dbReference type="ARBA" id="ARBA00022692"/>
    </source>
</evidence>
<dbReference type="PANTHER" id="PTHR30489">
    <property type="entry name" value="LIPOPROTEIN-RELEASING SYSTEM TRANSMEMBRANE PROTEIN LOLE"/>
    <property type="match status" value="1"/>
</dbReference>